<dbReference type="AlphaFoldDB" id="A0A8E2AVZ0"/>
<accession>A0A8E2AVZ0</accession>
<name>A0A8E2AVZ0_9APHY</name>
<keyword evidence="2" id="KW-1185">Reference proteome</keyword>
<dbReference type="EMBL" id="KV722382">
    <property type="protein sequence ID" value="OCH91596.1"/>
    <property type="molecule type" value="Genomic_DNA"/>
</dbReference>
<sequence length="86" mass="10053">MSLRSMTGFRWWYLAQHRVPCITASWTASHNTILSASTNRPTLMTLLDLTLCHGRCETPACTWEVQKQSGPWKYCLQSDPFRHYLY</sequence>
<protein>
    <submittedName>
        <fullName evidence="1">Uncharacterized protein</fullName>
    </submittedName>
</protein>
<dbReference type="Proteomes" id="UP000250043">
    <property type="component" value="Unassembled WGS sequence"/>
</dbReference>
<organism evidence="1 2">
    <name type="scientific">Obba rivulosa</name>
    <dbReference type="NCBI Taxonomy" id="1052685"/>
    <lineage>
        <taxon>Eukaryota</taxon>
        <taxon>Fungi</taxon>
        <taxon>Dikarya</taxon>
        <taxon>Basidiomycota</taxon>
        <taxon>Agaricomycotina</taxon>
        <taxon>Agaricomycetes</taxon>
        <taxon>Polyporales</taxon>
        <taxon>Gelatoporiaceae</taxon>
        <taxon>Obba</taxon>
    </lineage>
</organism>
<gene>
    <name evidence="1" type="ORF">OBBRIDRAFT_515446</name>
</gene>
<proteinExistence type="predicted"/>
<reference evidence="1 2" key="1">
    <citation type="submission" date="2016-07" db="EMBL/GenBank/DDBJ databases">
        <title>Draft genome of the white-rot fungus Obba rivulosa 3A-2.</title>
        <authorList>
            <consortium name="DOE Joint Genome Institute"/>
            <person name="Miettinen O."/>
            <person name="Riley R."/>
            <person name="Acob R."/>
            <person name="Barry K."/>
            <person name="Cullen D."/>
            <person name="De Vries R."/>
            <person name="Hainaut M."/>
            <person name="Hatakka A."/>
            <person name="Henrissat B."/>
            <person name="Hilden K."/>
            <person name="Kuo R."/>
            <person name="Labutti K."/>
            <person name="Lipzen A."/>
            <person name="Makela M.R."/>
            <person name="Sandor L."/>
            <person name="Spatafora J.W."/>
            <person name="Grigoriev I.V."/>
            <person name="Hibbett D.S."/>
        </authorList>
    </citation>
    <scope>NUCLEOTIDE SEQUENCE [LARGE SCALE GENOMIC DNA]</scope>
    <source>
        <strain evidence="1 2">3A-2</strain>
    </source>
</reference>
<evidence type="ECO:0000313" key="1">
    <source>
        <dbReference type="EMBL" id="OCH91596.1"/>
    </source>
</evidence>
<evidence type="ECO:0000313" key="2">
    <source>
        <dbReference type="Proteomes" id="UP000250043"/>
    </source>
</evidence>